<dbReference type="SUPFAM" id="SSF52172">
    <property type="entry name" value="CheY-like"/>
    <property type="match status" value="1"/>
</dbReference>
<dbReference type="GO" id="GO:0000160">
    <property type="term" value="P:phosphorelay signal transduction system"/>
    <property type="evidence" value="ECO:0007669"/>
    <property type="project" value="InterPro"/>
</dbReference>
<organism evidence="3 4">
    <name type="scientific">Chryseobacterium hagamense</name>
    <dbReference type="NCBI Taxonomy" id="395935"/>
    <lineage>
        <taxon>Bacteria</taxon>
        <taxon>Pseudomonadati</taxon>
        <taxon>Bacteroidota</taxon>
        <taxon>Flavobacteriia</taxon>
        <taxon>Flavobacteriales</taxon>
        <taxon>Weeksellaceae</taxon>
        <taxon>Chryseobacterium group</taxon>
        <taxon>Chryseobacterium</taxon>
    </lineage>
</organism>
<sequence length="149" mass="17281">MMNKEYLNVAVADPREEVHVLFKNAFQEMKMEIRVHSFHSGNDLSDHMENKLGTVPDVLFLRYDFPDDDAMECLQRMKADPEFDPVITVMYASAIPPEEEEYIFVCGAHVVMQQPDTGTDLKKVLTEFMIICWQFHTSGLSRNNFIMKV</sequence>
<comment type="caution">
    <text evidence="3">The sequence shown here is derived from an EMBL/GenBank/DDBJ whole genome shotgun (WGS) entry which is preliminary data.</text>
</comment>
<evidence type="ECO:0000256" key="1">
    <source>
        <dbReference type="PROSITE-ProRule" id="PRU00169"/>
    </source>
</evidence>
<evidence type="ECO:0000313" key="4">
    <source>
        <dbReference type="Proteomes" id="UP000321863"/>
    </source>
</evidence>
<evidence type="ECO:0000313" key="3">
    <source>
        <dbReference type="EMBL" id="GEN77041.1"/>
    </source>
</evidence>
<reference evidence="3 4" key="1">
    <citation type="submission" date="2019-07" db="EMBL/GenBank/DDBJ databases">
        <title>Whole genome shotgun sequence of Chryseobacterium hagamense NBRC 105253.</title>
        <authorList>
            <person name="Hosoyama A."/>
            <person name="Uohara A."/>
            <person name="Ohji S."/>
            <person name="Ichikawa N."/>
        </authorList>
    </citation>
    <scope>NUCLEOTIDE SEQUENCE [LARGE SCALE GENOMIC DNA]</scope>
    <source>
        <strain evidence="3 4">NBRC 105253</strain>
    </source>
</reference>
<evidence type="ECO:0000259" key="2">
    <source>
        <dbReference type="PROSITE" id="PS50110"/>
    </source>
</evidence>
<name>A0A511YPB5_9FLAO</name>
<dbReference type="AlphaFoldDB" id="A0A511YPB5"/>
<dbReference type="PROSITE" id="PS50110">
    <property type="entry name" value="RESPONSE_REGULATORY"/>
    <property type="match status" value="1"/>
</dbReference>
<proteinExistence type="predicted"/>
<keyword evidence="4" id="KW-1185">Reference proteome</keyword>
<dbReference type="EMBL" id="BJYJ01000017">
    <property type="protein sequence ID" value="GEN77041.1"/>
    <property type="molecule type" value="Genomic_DNA"/>
</dbReference>
<comment type="caution">
    <text evidence="1">Lacks conserved residue(s) required for the propagation of feature annotation.</text>
</comment>
<dbReference type="OrthoDB" id="7631574at2"/>
<accession>A0A511YPB5</accession>
<dbReference type="Gene3D" id="3.40.50.2300">
    <property type="match status" value="1"/>
</dbReference>
<feature type="domain" description="Response regulatory" evidence="2">
    <location>
        <begin position="8"/>
        <end position="129"/>
    </location>
</feature>
<gene>
    <name evidence="3" type="ORF">CHA01nite_27810</name>
</gene>
<dbReference type="InterPro" id="IPR011006">
    <property type="entry name" value="CheY-like_superfamily"/>
</dbReference>
<dbReference type="Proteomes" id="UP000321863">
    <property type="component" value="Unassembled WGS sequence"/>
</dbReference>
<dbReference type="RefSeq" id="WP_146942423.1">
    <property type="nucleotide sequence ID" value="NZ_BJYJ01000017.1"/>
</dbReference>
<protein>
    <recommendedName>
        <fullName evidence="2">Response regulatory domain-containing protein</fullName>
    </recommendedName>
</protein>
<dbReference type="InterPro" id="IPR001789">
    <property type="entry name" value="Sig_transdc_resp-reg_receiver"/>
</dbReference>